<dbReference type="InterPro" id="IPR000477">
    <property type="entry name" value="RT_dom"/>
</dbReference>
<evidence type="ECO:0000313" key="3">
    <source>
        <dbReference type="Proteomes" id="UP000653454"/>
    </source>
</evidence>
<keyword evidence="3" id="KW-1185">Reference proteome</keyword>
<evidence type="ECO:0000313" key="2">
    <source>
        <dbReference type="EMBL" id="CAG9089166.1"/>
    </source>
</evidence>
<dbReference type="InterPro" id="IPR043502">
    <property type="entry name" value="DNA/RNA_pol_sf"/>
</dbReference>
<comment type="caution">
    <text evidence="2">The sequence shown here is derived from an EMBL/GenBank/DDBJ whole genome shotgun (WGS) entry which is preliminary data.</text>
</comment>
<name>A0A8S4CZS7_PLUXY</name>
<proteinExistence type="predicted"/>
<organism evidence="2 3">
    <name type="scientific">Plutella xylostella</name>
    <name type="common">Diamondback moth</name>
    <name type="synonym">Plutella maculipennis</name>
    <dbReference type="NCBI Taxonomy" id="51655"/>
    <lineage>
        <taxon>Eukaryota</taxon>
        <taxon>Metazoa</taxon>
        <taxon>Ecdysozoa</taxon>
        <taxon>Arthropoda</taxon>
        <taxon>Hexapoda</taxon>
        <taxon>Insecta</taxon>
        <taxon>Pterygota</taxon>
        <taxon>Neoptera</taxon>
        <taxon>Endopterygota</taxon>
        <taxon>Lepidoptera</taxon>
        <taxon>Glossata</taxon>
        <taxon>Ditrysia</taxon>
        <taxon>Yponomeutoidea</taxon>
        <taxon>Plutellidae</taxon>
        <taxon>Plutella</taxon>
    </lineage>
</organism>
<dbReference type="Pfam" id="PF00078">
    <property type="entry name" value="RVT_1"/>
    <property type="match status" value="1"/>
</dbReference>
<dbReference type="AlphaFoldDB" id="A0A8S4CZS7"/>
<dbReference type="PANTHER" id="PTHR48462">
    <property type="entry name" value="PROTEIN, PUTATIVE-RELATED"/>
    <property type="match status" value="1"/>
</dbReference>
<evidence type="ECO:0000259" key="1">
    <source>
        <dbReference type="PROSITE" id="PS50878"/>
    </source>
</evidence>
<dbReference type="PANTHER" id="PTHR48462:SF1">
    <property type="entry name" value="PROTEIN, PUTATIVE-RELATED"/>
    <property type="match status" value="1"/>
</dbReference>
<dbReference type="Proteomes" id="UP000653454">
    <property type="component" value="Unassembled WGS sequence"/>
</dbReference>
<reference evidence="2" key="1">
    <citation type="submission" date="2020-11" db="EMBL/GenBank/DDBJ databases">
        <authorList>
            <person name="Whiteford S."/>
        </authorList>
    </citation>
    <scope>NUCLEOTIDE SEQUENCE</scope>
</reference>
<dbReference type="GO" id="GO:0071897">
    <property type="term" value="P:DNA biosynthetic process"/>
    <property type="evidence" value="ECO:0007669"/>
    <property type="project" value="UniProtKB-ARBA"/>
</dbReference>
<feature type="domain" description="Reverse transcriptase" evidence="1">
    <location>
        <begin position="215"/>
        <end position="464"/>
    </location>
</feature>
<dbReference type="SUPFAM" id="SSF56672">
    <property type="entry name" value="DNA/RNA polymerases"/>
    <property type="match status" value="1"/>
</dbReference>
<gene>
    <name evidence="2" type="ORF">PLXY2_LOCUS472</name>
</gene>
<dbReference type="InterPro" id="IPR043128">
    <property type="entry name" value="Rev_trsase/Diguanyl_cyclase"/>
</dbReference>
<dbReference type="EMBL" id="CAJHNJ030000001">
    <property type="protein sequence ID" value="CAG9089166.1"/>
    <property type="molecule type" value="Genomic_DNA"/>
</dbReference>
<dbReference type="Gene3D" id="3.30.70.270">
    <property type="match status" value="1"/>
</dbReference>
<accession>A0A8S4CZS7</accession>
<dbReference type="PROSITE" id="PS50878">
    <property type="entry name" value="RT_POL"/>
    <property type="match status" value="1"/>
</dbReference>
<sequence length="886" mass="96191">MWKKRVRILKHIPKGARCLAAEKLSQAIEKCIQSNTTQDWFELQSFAYTCLRVPSSADRGRSLTSKVKENLTAGGLGVPLPTDVTSRCVSASGRALYKLVETKVFDGDVSGAVRILLSDSSLADDSDATVEALRLKHPIPSRDLQFPPEPNLSSVFLTVEVKDVAQAIESFNSGSAGGLDGIRPGHLKELTSPAAGDAGATLLRSLCSLANFMLKGMVNREVCPFLYGASLCALNKKDGGIRPIAVGSVFRRLVAKLGCSAVREEMSEYLQPLQLGFGVPLGCEAAIHAARSFAYLRDGSDSIIFKVDLENAFNTVERDVFLKRVLERVPSLFPFLHQCYARPSNLFFGTIPVESQVGAQQGDPLGPLIFSLAIHDVVSSLRSPLNLWYLDDGTVGGDADEVLSDIESLVQGLAALGLRINPRKSEVFACAGQLSPATQERLDVLVPGAKVLDRTTFMLLGAPIFPEGVPALVLSKMRTLAETKSHLCQLSAHVALSILRGCLSIPRLTYSLRTAPVWLHREESKQYDEVLKDLLEAIVNISMSNEQWSQAALPVRYGGLGLRRLEDTQLPAFLASSCGVLRLVTRILHVNGDEFSIPHAAEALELWQSVCPESAVPVQPERQRDWDEEQCRLQLNMLMLRNAGAELARLRAVSQPESGLWLHALPSPQLGTLLDNDSLRVAVALRLGCTVVEPHVCVCGARVDQSGRHGLHCVRSAGRFSRHHAINDIVRRALVSADVPAVLEPPGLSRADGKRPDGLTMVPWEKGRSLLWDATCVCTLAPSHVQSTAANAGAAAEAAARLKKLKYSQLMQRYLFVPLAVETMGVWGEEGRAFLREITRRLRSRGLGSSSGAHLMQRLSLAVQRGNAASVMGTFGSGVARRGIFD</sequence>
<protein>
    <submittedName>
        <fullName evidence="2">(diamondback moth) hypothetical protein</fullName>
    </submittedName>
</protein>